<dbReference type="SMART" id="SM00387">
    <property type="entry name" value="HATPase_c"/>
    <property type="match status" value="1"/>
</dbReference>
<keyword evidence="11" id="KW-1133">Transmembrane helix</keyword>
<keyword evidence="7" id="KW-0812">Transmembrane</keyword>
<evidence type="ECO:0000256" key="3">
    <source>
        <dbReference type="ARBA" id="ARBA00012438"/>
    </source>
</evidence>
<dbReference type="SUPFAM" id="SSF55874">
    <property type="entry name" value="ATPase domain of HSP90 chaperone/DNA topoisomerase II/histidine kinase"/>
    <property type="match status" value="1"/>
</dbReference>
<dbReference type="Proteomes" id="UP001469365">
    <property type="component" value="Unassembled WGS sequence"/>
</dbReference>
<feature type="domain" description="Histidine kinase" evidence="14">
    <location>
        <begin position="331"/>
        <end position="525"/>
    </location>
</feature>
<evidence type="ECO:0000256" key="12">
    <source>
        <dbReference type="ARBA" id="ARBA00023012"/>
    </source>
</evidence>
<reference evidence="15 16" key="1">
    <citation type="submission" date="2024-04" db="EMBL/GenBank/DDBJ databases">
        <title>draft genome sequnece of Paenibacillus filicis.</title>
        <authorList>
            <person name="Kim D.-U."/>
        </authorList>
    </citation>
    <scope>NUCLEOTIDE SEQUENCE [LARGE SCALE GENOMIC DNA]</scope>
    <source>
        <strain evidence="15 16">KACC14197</strain>
    </source>
</reference>
<dbReference type="Gene3D" id="1.10.287.130">
    <property type="match status" value="1"/>
</dbReference>
<dbReference type="SUPFAM" id="SSF55785">
    <property type="entry name" value="PYP-like sensor domain (PAS domain)"/>
    <property type="match status" value="1"/>
</dbReference>
<evidence type="ECO:0000256" key="1">
    <source>
        <dbReference type="ARBA" id="ARBA00000085"/>
    </source>
</evidence>
<dbReference type="Pfam" id="PF02518">
    <property type="entry name" value="HATPase_c"/>
    <property type="match status" value="1"/>
</dbReference>
<sequence length="539" mass="59991">MLRMRMNWKITLLSFGIVLFAISIGAVILLGRVLHMQEEGLGQRLLVTARTVAGLPSISAALEDPAHHGDIQPTAERIRIINDVDYIVVMDMAMVRWSHPSEARIGERSHGEDEHSAFAEHTYLSKAKGEKGTALRAFVPVMNEAHDQVGVVLVGQMVPSLRDVIGELGGQMYVTLFLSLLFGVWGSWMLSRHIKEQMFRLEPDEIAQLLVERTATFNAMHEGVIAIDSRERVTVFNDKAKSMLHIQGEVLGRQIREVLPSTRLPEILALDHGVYNEELHMGPVIIMSNRVPIKVRNTTVGAVAIFQDRTEVTRIAEELTGVKAFIDALRVQNHEHMNKLHTIGGLIQLDHKQKALDYLFQTIEDRSEQNSFIASKIADESVAGLLLGKISRGRELGIEVRLDPESRMKRFPERFDPHDMVIILGNLVENAFDALMSREGHREIFISIAQDEELLSILVEDNGSGMSAEAKRRMLERGFSTKTGPHQGIGLFLIGQIVHKCGGTLDVESEPGAGTSFILTFPMSESESEEGGHVSSRTD</sequence>
<keyword evidence="12" id="KW-0902">Two-component regulatory system</keyword>
<dbReference type="EMBL" id="JBBPCC010000008">
    <property type="protein sequence ID" value="MEK8129101.1"/>
    <property type="molecule type" value="Genomic_DNA"/>
</dbReference>
<dbReference type="InterPro" id="IPR039506">
    <property type="entry name" value="SPOB_a"/>
</dbReference>
<evidence type="ECO:0000256" key="10">
    <source>
        <dbReference type="ARBA" id="ARBA00022840"/>
    </source>
</evidence>
<evidence type="ECO:0000256" key="13">
    <source>
        <dbReference type="ARBA" id="ARBA00023136"/>
    </source>
</evidence>
<accession>A0ABU9DJS6</accession>
<dbReference type="PANTHER" id="PTHR43547">
    <property type="entry name" value="TWO-COMPONENT HISTIDINE KINASE"/>
    <property type="match status" value="1"/>
</dbReference>
<dbReference type="InterPro" id="IPR003594">
    <property type="entry name" value="HATPase_dom"/>
</dbReference>
<comment type="subcellular location">
    <subcellularLocation>
        <location evidence="2">Cell membrane</location>
        <topology evidence="2">Multi-pass membrane protein</topology>
    </subcellularLocation>
</comment>
<evidence type="ECO:0000256" key="4">
    <source>
        <dbReference type="ARBA" id="ARBA00022475"/>
    </source>
</evidence>
<dbReference type="RefSeq" id="WP_341416286.1">
    <property type="nucleotide sequence ID" value="NZ_JBBPCC010000008.1"/>
</dbReference>
<dbReference type="InterPro" id="IPR033463">
    <property type="entry name" value="sCache_3"/>
</dbReference>
<dbReference type="InterPro" id="IPR035965">
    <property type="entry name" value="PAS-like_dom_sf"/>
</dbReference>
<name>A0ABU9DJS6_9BACL</name>
<keyword evidence="9 15" id="KW-0418">Kinase</keyword>
<keyword evidence="8" id="KW-0547">Nucleotide-binding</keyword>
<dbReference type="InterPro" id="IPR029151">
    <property type="entry name" value="Sensor-like_sf"/>
</dbReference>
<evidence type="ECO:0000313" key="16">
    <source>
        <dbReference type="Proteomes" id="UP001469365"/>
    </source>
</evidence>
<proteinExistence type="predicted"/>
<dbReference type="GO" id="GO:0004673">
    <property type="term" value="F:protein histidine kinase activity"/>
    <property type="evidence" value="ECO:0007669"/>
    <property type="project" value="UniProtKB-EC"/>
</dbReference>
<comment type="caution">
    <text evidence="15">The sequence shown here is derived from an EMBL/GenBank/DDBJ whole genome shotgun (WGS) entry which is preliminary data.</text>
</comment>
<keyword evidence="16" id="KW-1185">Reference proteome</keyword>
<evidence type="ECO:0000259" key="14">
    <source>
        <dbReference type="PROSITE" id="PS50109"/>
    </source>
</evidence>
<evidence type="ECO:0000256" key="2">
    <source>
        <dbReference type="ARBA" id="ARBA00004651"/>
    </source>
</evidence>
<evidence type="ECO:0000256" key="6">
    <source>
        <dbReference type="ARBA" id="ARBA00022679"/>
    </source>
</evidence>
<comment type="catalytic activity">
    <reaction evidence="1">
        <text>ATP + protein L-histidine = ADP + protein N-phospho-L-histidine.</text>
        <dbReference type="EC" id="2.7.13.3"/>
    </reaction>
</comment>
<dbReference type="EC" id="2.7.13.3" evidence="3"/>
<dbReference type="InterPro" id="IPR036890">
    <property type="entry name" value="HATPase_C_sf"/>
</dbReference>
<keyword evidence="13" id="KW-0472">Membrane</keyword>
<keyword evidence="5" id="KW-0597">Phosphoprotein</keyword>
<gene>
    <name evidence="15" type="ORF">WMW72_14445</name>
</gene>
<keyword evidence="4" id="KW-1003">Cell membrane</keyword>
<evidence type="ECO:0000256" key="5">
    <source>
        <dbReference type="ARBA" id="ARBA00022553"/>
    </source>
</evidence>
<dbReference type="Gene3D" id="3.30.565.10">
    <property type="entry name" value="Histidine kinase-like ATPase, C-terminal domain"/>
    <property type="match status" value="1"/>
</dbReference>
<dbReference type="Pfam" id="PF17203">
    <property type="entry name" value="sCache_3_2"/>
    <property type="match status" value="1"/>
</dbReference>
<evidence type="ECO:0000313" key="15">
    <source>
        <dbReference type="EMBL" id="MEK8129101.1"/>
    </source>
</evidence>
<keyword evidence="10" id="KW-0067">ATP-binding</keyword>
<dbReference type="InterPro" id="IPR000014">
    <property type="entry name" value="PAS"/>
</dbReference>
<dbReference type="PANTHER" id="PTHR43547:SF10">
    <property type="entry name" value="SENSOR HISTIDINE KINASE DCUS"/>
    <property type="match status" value="1"/>
</dbReference>
<evidence type="ECO:0000256" key="11">
    <source>
        <dbReference type="ARBA" id="ARBA00022989"/>
    </source>
</evidence>
<dbReference type="Pfam" id="PF14689">
    <property type="entry name" value="SPOB_a"/>
    <property type="match status" value="1"/>
</dbReference>
<evidence type="ECO:0000256" key="7">
    <source>
        <dbReference type="ARBA" id="ARBA00022692"/>
    </source>
</evidence>
<dbReference type="InterPro" id="IPR004358">
    <property type="entry name" value="Sig_transdc_His_kin-like_C"/>
</dbReference>
<dbReference type="SUPFAM" id="SSF55890">
    <property type="entry name" value="Sporulation response regulatory protein Spo0B"/>
    <property type="match status" value="1"/>
</dbReference>
<dbReference type="InterPro" id="IPR005467">
    <property type="entry name" value="His_kinase_dom"/>
</dbReference>
<keyword evidence="6 15" id="KW-0808">Transferase</keyword>
<dbReference type="InterPro" id="IPR016120">
    <property type="entry name" value="Sig_transdc_His_kin_SpoOB"/>
</dbReference>
<organism evidence="15 16">
    <name type="scientific">Paenibacillus filicis</name>
    <dbReference type="NCBI Taxonomy" id="669464"/>
    <lineage>
        <taxon>Bacteria</taxon>
        <taxon>Bacillati</taxon>
        <taxon>Bacillota</taxon>
        <taxon>Bacilli</taxon>
        <taxon>Bacillales</taxon>
        <taxon>Paenibacillaceae</taxon>
        <taxon>Paenibacillus</taxon>
    </lineage>
</organism>
<dbReference type="Gene3D" id="3.30.450.20">
    <property type="entry name" value="PAS domain"/>
    <property type="match status" value="2"/>
</dbReference>
<dbReference type="CDD" id="cd00130">
    <property type="entry name" value="PAS"/>
    <property type="match status" value="1"/>
</dbReference>
<dbReference type="SUPFAM" id="SSF103190">
    <property type="entry name" value="Sensory domain-like"/>
    <property type="match status" value="1"/>
</dbReference>
<evidence type="ECO:0000256" key="9">
    <source>
        <dbReference type="ARBA" id="ARBA00022777"/>
    </source>
</evidence>
<protein>
    <recommendedName>
        <fullName evidence="3">histidine kinase</fullName>
        <ecNumber evidence="3">2.7.13.3</ecNumber>
    </recommendedName>
</protein>
<evidence type="ECO:0000256" key="8">
    <source>
        <dbReference type="ARBA" id="ARBA00022741"/>
    </source>
</evidence>
<dbReference type="PRINTS" id="PR00344">
    <property type="entry name" value="BCTRLSENSOR"/>
</dbReference>
<dbReference type="PROSITE" id="PS50109">
    <property type="entry name" value="HIS_KIN"/>
    <property type="match status" value="1"/>
</dbReference>